<dbReference type="Gene3D" id="1.20.58.1000">
    <property type="entry name" value="Metal-sensitive repressor, helix protomer"/>
    <property type="match status" value="1"/>
</dbReference>
<dbReference type="AlphaFoldDB" id="A0AAN4UV73"/>
<evidence type="ECO:0000256" key="1">
    <source>
        <dbReference type="ARBA" id="ARBA00005260"/>
    </source>
</evidence>
<proteinExistence type="inferred from homology"/>
<dbReference type="GO" id="GO:0003677">
    <property type="term" value="F:DNA binding"/>
    <property type="evidence" value="ECO:0007669"/>
    <property type="project" value="InterPro"/>
</dbReference>
<dbReference type="InterPro" id="IPR038390">
    <property type="entry name" value="Metal_Tscrpt_repr_sf"/>
</dbReference>
<evidence type="ECO:0000313" key="3">
    <source>
        <dbReference type="EMBL" id="SDX87233.1"/>
    </source>
</evidence>
<reference evidence="2" key="3">
    <citation type="submission" date="2023-06" db="EMBL/GenBank/DDBJ databases">
        <authorList>
            <person name="Sun Q."/>
            <person name="Zhou Y."/>
        </authorList>
    </citation>
    <scope>NUCLEOTIDE SEQUENCE</scope>
    <source>
        <strain evidence="2">CGMCC 1.10859</strain>
    </source>
</reference>
<comment type="caution">
    <text evidence="2">The sequence shown here is derived from an EMBL/GenBank/DDBJ whole genome shotgun (WGS) entry which is preliminary data.</text>
</comment>
<dbReference type="EMBL" id="BNAB01000034">
    <property type="protein sequence ID" value="GHE06210.1"/>
    <property type="molecule type" value="Genomic_DNA"/>
</dbReference>
<dbReference type="EMBL" id="FNOB01000036">
    <property type="protein sequence ID" value="SDX87233.1"/>
    <property type="molecule type" value="Genomic_DNA"/>
</dbReference>
<dbReference type="Proteomes" id="UP000199541">
    <property type="component" value="Unassembled WGS sequence"/>
</dbReference>
<dbReference type="GO" id="GO:0046872">
    <property type="term" value="F:metal ion binding"/>
    <property type="evidence" value="ECO:0007669"/>
    <property type="project" value="InterPro"/>
</dbReference>
<evidence type="ECO:0000313" key="5">
    <source>
        <dbReference type="Proteomes" id="UP000634647"/>
    </source>
</evidence>
<dbReference type="RefSeq" id="WP_035840395.1">
    <property type="nucleotide sequence ID" value="NZ_BNAB01000034.1"/>
</dbReference>
<evidence type="ECO:0000313" key="2">
    <source>
        <dbReference type="EMBL" id="GHE06210.1"/>
    </source>
</evidence>
<dbReference type="PANTHER" id="PTHR33677">
    <property type="entry name" value="TRANSCRIPTIONAL REPRESSOR FRMR-RELATED"/>
    <property type="match status" value="1"/>
</dbReference>
<dbReference type="Proteomes" id="UP000634647">
    <property type="component" value="Unassembled WGS sequence"/>
</dbReference>
<reference evidence="3 4" key="2">
    <citation type="submission" date="2016-10" db="EMBL/GenBank/DDBJ databases">
        <authorList>
            <person name="Varghese N."/>
            <person name="Submissions S."/>
        </authorList>
    </citation>
    <scope>NUCLEOTIDE SEQUENCE [LARGE SCALE GENOMIC DNA]</scope>
    <source>
        <strain evidence="3 4">DSM 24802</strain>
    </source>
</reference>
<evidence type="ECO:0000313" key="4">
    <source>
        <dbReference type="Proteomes" id="UP000199541"/>
    </source>
</evidence>
<gene>
    <name evidence="2" type="ORF">GCM10008024_39850</name>
    <name evidence="3" type="ORF">SAMN05444006_1362</name>
</gene>
<dbReference type="GO" id="GO:0045892">
    <property type="term" value="P:negative regulation of DNA-templated transcription"/>
    <property type="evidence" value="ECO:0007669"/>
    <property type="project" value="UniProtKB-ARBA"/>
</dbReference>
<reference evidence="2" key="1">
    <citation type="journal article" date="2014" name="Int. J. Syst. Evol. Microbiol.">
        <title>Complete genome sequence of Corynebacterium casei LMG S-19264T (=DSM 44701T), isolated from a smear-ripened cheese.</title>
        <authorList>
            <consortium name="US DOE Joint Genome Institute (JGI-PGF)"/>
            <person name="Walter F."/>
            <person name="Albersmeier A."/>
            <person name="Kalinowski J."/>
            <person name="Ruckert C."/>
        </authorList>
    </citation>
    <scope>NUCLEOTIDE SEQUENCE</scope>
    <source>
        <strain evidence="2">CGMCC 1.10859</strain>
    </source>
</reference>
<accession>A0AAN4UV73</accession>
<protein>
    <submittedName>
        <fullName evidence="2">Metal resistance protein</fullName>
    </submittedName>
</protein>
<dbReference type="Pfam" id="PF02583">
    <property type="entry name" value="Trns_repr_metal"/>
    <property type="match status" value="1"/>
</dbReference>
<organism evidence="2 5">
    <name type="scientific">Allgaiera indica</name>
    <dbReference type="NCBI Taxonomy" id="765699"/>
    <lineage>
        <taxon>Bacteria</taxon>
        <taxon>Pseudomonadati</taxon>
        <taxon>Pseudomonadota</taxon>
        <taxon>Alphaproteobacteria</taxon>
        <taxon>Rhodobacterales</taxon>
        <taxon>Paracoccaceae</taxon>
        <taxon>Allgaiera</taxon>
    </lineage>
</organism>
<name>A0AAN4UV73_9RHOB</name>
<sequence>MQHASHPDIILRLKRAHGHLASVIEMFGTGRPCLDLAQQLHAVEAAIAKAKREMIHDHIEHCLADAGEEAAETIRDLKLITKYL</sequence>
<keyword evidence="4" id="KW-1185">Reference proteome</keyword>
<dbReference type="InterPro" id="IPR003735">
    <property type="entry name" value="Metal_Tscrpt_repr"/>
</dbReference>
<comment type="similarity">
    <text evidence="1">Belongs to the FrmR/RcnR family.</text>
</comment>